<feature type="transmembrane region" description="Helical" evidence="1">
    <location>
        <begin position="95"/>
        <end position="113"/>
    </location>
</feature>
<dbReference type="Proteomes" id="UP000297948">
    <property type="component" value="Unassembled WGS sequence"/>
</dbReference>
<dbReference type="OrthoDB" id="3873591at2"/>
<feature type="transmembrane region" description="Helical" evidence="1">
    <location>
        <begin position="41"/>
        <end position="60"/>
    </location>
</feature>
<keyword evidence="1" id="KW-1133">Transmembrane helix</keyword>
<dbReference type="Pfam" id="PF17197">
    <property type="entry name" value="DUF5134"/>
    <property type="match status" value="1"/>
</dbReference>
<sequence length="188" mass="19233">MHGPPLAGWLLVALGAATGTYCLAHWLTAPAGARWGAGSEALLGWGMALMAVPAGVLDQHPWGPPLYAVVFGAAGAGALLPVCRGRPRRSRPHHVVEAWTMAYMGAAMLQGSGAGHAGHPGHPSAAGLPLLTGALLLYFTGYALRSGVRLVPVAATGADSAAWPRRPELTDACRLAMATGMCAMLLTL</sequence>
<name>A0A4Z0HGE2_9ACTN</name>
<evidence type="ECO:0000256" key="1">
    <source>
        <dbReference type="SAM" id="Phobius"/>
    </source>
</evidence>
<keyword evidence="1" id="KW-0472">Membrane</keyword>
<gene>
    <name evidence="2" type="ORF">E4099_02200</name>
</gene>
<dbReference type="RefSeq" id="WP_135337174.1">
    <property type="nucleotide sequence ID" value="NZ_JBHLTX010000019.1"/>
</dbReference>
<keyword evidence="3" id="KW-1185">Reference proteome</keyword>
<organism evidence="2 3">
    <name type="scientific">Streptomyces palmae</name>
    <dbReference type="NCBI Taxonomy" id="1701085"/>
    <lineage>
        <taxon>Bacteria</taxon>
        <taxon>Bacillati</taxon>
        <taxon>Actinomycetota</taxon>
        <taxon>Actinomycetes</taxon>
        <taxon>Kitasatosporales</taxon>
        <taxon>Streptomycetaceae</taxon>
        <taxon>Streptomyces</taxon>
    </lineage>
</organism>
<comment type="caution">
    <text evidence="2">The sequence shown here is derived from an EMBL/GenBank/DDBJ whole genome shotgun (WGS) entry which is preliminary data.</text>
</comment>
<feature type="transmembrane region" description="Helical" evidence="1">
    <location>
        <begin position="6"/>
        <end position="29"/>
    </location>
</feature>
<evidence type="ECO:0000313" key="3">
    <source>
        <dbReference type="Proteomes" id="UP000297948"/>
    </source>
</evidence>
<protein>
    <submittedName>
        <fullName evidence="2">DUF5134 domain-containing protein</fullName>
    </submittedName>
</protein>
<reference evidence="2 3" key="1">
    <citation type="submission" date="2019-03" db="EMBL/GenBank/DDBJ databases">
        <authorList>
            <person name="Gonzalez-Pimentel J.L."/>
        </authorList>
    </citation>
    <scope>NUCLEOTIDE SEQUENCE [LARGE SCALE GENOMIC DNA]</scope>
    <source>
        <strain evidence="2 3">JCM 31289</strain>
    </source>
</reference>
<accession>A0A4Z0HGE2</accession>
<evidence type="ECO:0000313" key="2">
    <source>
        <dbReference type="EMBL" id="TGB18281.1"/>
    </source>
</evidence>
<feature type="transmembrane region" description="Helical" evidence="1">
    <location>
        <begin position="66"/>
        <end position="83"/>
    </location>
</feature>
<keyword evidence="1" id="KW-0812">Transmembrane</keyword>
<dbReference type="EMBL" id="SRID01000009">
    <property type="protein sequence ID" value="TGB18281.1"/>
    <property type="molecule type" value="Genomic_DNA"/>
</dbReference>
<dbReference type="AlphaFoldDB" id="A0A4Z0HGE2"/>
<feature type="transmembrane region" description="Helical" evidence="1">
    <location>
        <begin position="125"/>
        <end position="144"/>
    </location>
</feature>
<dbReference type="InterPro" id="IPR033458">
    <property type="entry name" value="DUF5134"/>
</dbReference>
<proteinExistence type="predicted"/>